<dbReference type="Pfam" id="PF00773">
    <property type="entry name" value="RNB"/>
    <property type="match status" value="1"/>
</dbReference>
<keyword evidence="5 8" id="KW-0378">Hydrolase</keyword>
<dbReference type="Gene3D" id="2.40.50.140">
    <property type="entry name" value="Nucleic acid-binding proteins"/>
    <property type="match status" value="2"/>
</dbReference>
<keyword evidence="6 8" id="KW-0269">Exonuclease</keyword>
<evidence type="ECO:0000256" key="4">
    <source>
        <dbReference type="ARBA" id="ARBA00022722"/>
    </source>
</evidence>
<dbReference type="InterPro" id="IPR040476">
    <property type="entry name" value="CSD2"/>
</dbReference>
<dbReference type="NCBIfam" id="NF008648">
    <property type="entry name" value="PRK11642.1"/>
    <property type="match status" value="1"/>
</dbReference>
<name>A0ABQ1IDI0_9GAMM</name>
<dbReference type="InterPro" id="IPR011129">
    <property type="entry name" value="CSD"/>
</dbReference>
<dbReference type="InterPro" id="IPR001900">
    <property type="entry name" value="RNase_II/R"/>
</dbReference>
<dbReference type="EMBL" id="BMKE01000003">
    <property type="protein sequence ID" value="GGB36087.1"/>
    <property type="molecule type" value="Genomic_DNA"/>
</dbReference>
<keyword evidence="12" id="KW-1185">Reference proteome</keyword>
<dbReference type="CDD" id="cd04471">
    <property type="entry name" value="S1_RNase_R"/>
    <property type="match status" value="1"/>
</dbReference>
<evidence type="ECO:0000256" key="2">
    <source>
        <dbReference type="ARBA" id="ARBA00004496"/>
    </source>
</evidence>
<dbReference type="InterPro" id="IPR022966">
    <property type="entry name" value="RNase_II/R_CS"/>
</dbReference>
<dbReference type="InterPro" id="IPR011805">
    <property type="entry name" value="RNase_R"/>
</dbReference>
<evidence type="ECO:0000313" key="11">
    <source>
        <dbReference type="EMBL" id="GGB36087.1"/>
    </source>
</evidence>
<comment type="subcellular location">
    <subcellularLocation>
        <location evidence="2 8">Cytoplasm</location>
    </subcellularLocation>
</comment>
<dbReference type="PROSITE" id="PS01175">
    <property type="entry name" value="RIBONUCLEASE_II"/>
    <property type="match status" value="1"/>
</dbReference>
<dbReference type="PANTHER" id="PTHR23355:SF9">
    <property type="entry name" value="DIS3-LIKE EXONUCLEASE 2"/>
    <property type="match status" value="1"/>
</dbReference>
<dbReference type="NCBIfam" id="TIGR02063">
    <property type="entry name" value="RNase_R"/>
    <property type="match status" value="1"/>
</dbReference>
<reference evidence="12" key="1">
    <citation type="journal article" date="2019" name="Int. J. Syst. Evol. Microbiol.">
        <title>The Global Catalogue of Microorganisms (GCM) 10K type strain sequencing project: providing services to taxonomists for standard genome sequencing and annotation.</title>
        <authorList>
            <consortium name="The Broad Institute Genomics Platform"/>
            <consortium name="The Broad Institute Genome Sequencing Center for Infectious Disease"/>
            <person name="Wu L."/>
            <person name="Ma J."/>
        </authorList>
    </citation>
    <scope>NUCLEOTIDE SEQUENCE [LARGE SCALE GENOMIC DNA]</scope>
    <source>
        <strain evidence="12">CGMCC 1.15923</strain>
    </source>
</reference>
<keyword evidence="3 8" id="KW-0963">Cytoplasm</keyword>
<organism evidence="11 12">
    <name type="scientific">Oceanisphaera marina</name>
    <dbReference type="NCBI Taxonomy" id="2017550"/>
    <lineage>
        <taxon>Bacteria</taxon>
        <taxon>Pseudomonadati</taxon>
        <taxon>Pseudomonadota</taxon>
        <taxon>Gammaproteobacteria</taxon>
        <taxon>Aeromonadales</taxon>
        <taxon>Aeromonadaceae</taxon>
        <taxon>Oceanisphaera</taxon>
    </lineage>
</organism>
<evidence type="ECO:0000256" key="8">
    <source>
        <dbReference type="HAMAP-Rule" id="MF_01895"/>
    </source>
</evidence>
<feature type="compositionally biased region" description="Basic residues" evidence="9">
    <location>
        <begin position="737"/>
        <end position="757"/>
    </location>
</feature>
<dbReference type="Pfam" id="PF08461">
    <property type="entry name" value="WHD_RNase_R"/>
    <property type="match status" value="1"/>
</dbReference>
<protein>
    <recommendedName>
        <fullName evidence="8">Ribonuclease R</fullName>
        <shortName evidence="8">RNase R</shortName>
        <ecNumber evidence="8">3.1.13.1</ecNumber>
    </recommendedName>
</protein>
<sequence length="780" mass="87918">MSEQQDPFLKREAEKYENPIPSREYIIELVKAKQGPISRDEIFAELNLEGEEQAEALRRRLRAMERDGQLVFTRNKCYALPEKLNLIKGRVIGHREGFGFLRPEDGGDDLFLSQREMDALMHGDQALVQPLRFDSKGRREARVVRLLESRDLEVVGRYFVENGVSYVVPDDSRIAQDILIPQGETQGARMGQVVVIHISQRPTKRMTGVGKVVEVLGETMDPGMEIDIALRTHGIPHVWPQEVKQEIAKLTEQVPEEAKEGRRDLRDLPLVTIDGEDARDFDDAVHCQPNAAGGWRLWVAIADVSYYVRPGTALDNEAYLRGNSVYFPEQVIPMLPEVLSNGLCSLNPQVDRLCMVAEMTISASGKLSDFKFYEAVMNSHARLTYNKVAAMIEGDEVLRERYAPLVPHLEALNDMYHAMKSARHKRGAVEFESEETRFIFNPQRKIESIVPVVRNDAHKIIEECMIAANVAAASFIEKQDAHTLFRVHDKPGEEKLTGFRSFLAELGLELKGGLEPEPADYALLAEQIKDRPDAGLIQTMLLRSMKQAVYQAENMGHFGLALKSYAHFTSPIRRYPDLILHRAIKAQVSKIQGEGTSKTGGVPYQYDEVAPMGDHCSQTERRADDATRDVADWLKCEYMLDHVGSEFTGTIANVTGFGFFVRLDDIHIDGLVHISSLQNDYYQFDPARQTLIGENFRRRYRLGDKIKVKVMAVNLDDSKIDFETVEEPLPAGAKSAKGARGKNTRSRQRAKPKRSNKPKGEAKATDNKGDGKPKGAKKRH</sequence>
<dbReference type="NCBIfam" id="TIGR00358">
    <property type="entry name" value="3_prime_RNase"/>
    <property type="match status" value="1"/>
</dbReference>
<dbReference type="HAMAP" id="MF_01895">
    <property type="entry name" value="RNase_R"/>
    <property type="match status" value="1"/>
</dbReference>
<dbReference type="Pfam" id="PF17876">
    <property type="entry name" value="CSD2"/>
    <property type="match status" value="1"/>
</dbReference>
<evidence type="ECO:0000256" key="3">
    <source>
        <dbReference type="ARBA" id="ARBA00022490"/>
    </source>
</evidence>
<evidence type="ECO:0000313" key="12">
    <source>
        <dbReference type="Proteomes" id="UP000646152"/>
    </source>
</evidence>
<dbReference type="InterPro" id="IPR013223">
    <property type="entry name" value="RNase_B_OB_dom"/>
</dbReference>
<evidence type="ECO:0000256" key="9">
    <source>
        <dbReference type="SAM" id="MobiDB-lite"/>
    </source>
</evidence>
<evidence type="ECO:0000259" key="10">
    <source>
        <dbReference type="PROSITE" id="PS50126"/>
    </source>
</evidence>
<dbReference type="Pfam" id="PF08206">
    <property type="entry name" value="OB_RNB"/>
    <property type="match status" value="1"/>
</dbReference>
<keyword evidence="4 8" id="KW-0540">Nuclease</keyword>
<evidence type="ECO:0000256" key="1">
    <source>
        <dbReference type="ARBA" id="ARBA00001849"/>
    </source>
</evidence>
<dbReference type="SMART" id="SM00316">
    <property type="entry name" value="S1"/>
    <property type="match status" value="1"/>
</dbReference>
<gene>
    <name evidence="8 11" type="primary">rnr</name>
    <name evidence="11" type="ORF">GCM10011502_06460</name>
</gene>
<comment type="similarity">
    <text evidence="8">Belongs to the RNR ribonuclease family. RNase R subfamily.</text>
</comment>
<dbReference type="InterPro" id="IPR004476">
    <property type="entry name" value="RNase_II/RNase_R"/>
</dbReference>
<feature type="domain" description="S1 motif" evidence="10">
    <location>
        <begin position="644"/>
        <end position="725"/>
    </location>
</feature>
<proteinExistence type="inferred from homology"/>
<dbReference type="InterPro" id="IPR012340">
    <property type="entry name" value="NA-bd_OB-fold"/>
</dbReference>
<dbReference type="Pfam" id="PF00575">
    <property type="entry name" value="S1"/>
    <property type="match status" value="1"/>
</dbReference>
<dbReference type="EC" id="3.1.13.1" evidence="8"/>
<dbReference type="Proteomes" id="UP000646152">
    <property type="component" value="Unassembled WGS sequence"/>
</dbReference>
<feature type="compositionally biased region" description="Basic and acidic residues" evidence="9">
    <location>
        <begin position="758"/>
        <end position="773"/>
    </location>
</feature>
<feature type="region of interest" description="Disordered" evidence="9">
    <location>
        <begin position="728"/>
        <end position="780"/>
    </location>
</feature>
<evidence type="ECO:0000256" key="6">
    <source>
        <dbReference type="ARBA" id="ARBA00022839"/>
    </source>
</evidence>
<dbReference type="SMART" id="SM00955">
    <property type="entry name" value="RNB"/>
    <property type="match status" value="1"/>
</dbReference>
<evidence type="ECO:0000256" key="5">
    <source>
        <dbReference type="ARBA" id="ARBA00022801"/>
    </source>
</evidence>
<dbReference type="SUPFAM" id="SSF50249">
    <property type="entry name" value="Nucleic acid-binding proteins"/>
    <property type="match status" value="4"/>
</dbReference>
<dbReference type="PROSITE" id="PS50126">
    <property type="entry name" value="S1"/>
    <property type="match status" value="1"/>
</dbReference>
<dbReference type="InterPro" id="IPR013668">
    <property type="entry name" value="RNase_R_HTH_12"/>
</dbReference>
<dbReference type="InterPro" id="IPR003029">
    <property type="entry name" value="S1_domain"/>
</dbReference>
<comment type="function">
    <text evidence="8">3'-5' exoribonuclease that releases 5'-nucleoside monophosphates and is involved in maturation of structured RNAs.</text>
</comment>
<dbReference type="InterPro" id="IPR050180">
    <property type="entry name" value="RNR_Ribonuclease"/>
</dbReference>
<dbReference type="PANTHER" id="PTHR23355">
    <property type="entry name" value="RIBONUCLEASE"/>
    <property type="match status" value="1"/>
</dbReference>
<comment type="caution">
    <text evidence="11">The sequence shown here is derived from an EMBL/GenBank/DDBJ whole genome shotgun (WGS) entry which is preliminary data.</text>
</comment>
<keyword evidence="7 8" id="KW-0694">RNA-binding</keyword>
<dbReference type="RefSeq" id="WP_188628646.1">
    <property type="nucleotide sequence ID" value="NZ_BMKE01000003.1"/>
</dbReference>
<dbReference type="SMART" id="SM00357">
    <property type="entry name" value="CSP"/>
    <property type="match status" value="1"/>
</dbReference>
<comment type="catalytic activity">
    <reaction evidence="1 8">
        <text>Exonucleolytic cleavage in the 3'- to 5'-direction to yield nucleoside 5'-phosphates.</text>
        <dbReference type="EC" id="3.1.13.1"/>
    </reaction>
</comment>
<accession>A0ABQ1IDI0</accession>
<evidence type="ECO:0000256" key="7">
    <source>
        <dbReference type="ARBA" id="ARBA00022884"/>
    </source>
</evidence>